<evidence type="ECO:0000256" key="4">
    <source>
        <dbReference type="ARBA" id="ARBA00022771"/>
    </source>
</evidence>
<dbReference type="GO" id="GO:0010468">
    <property type="term" value="P:regulation of gene expression"/>
    <property type="evidence" value="ECO:0007669"/>
    <property type="project" value="TreeGrafter"/>
</dbReference>
<evidence type="ECO:0000256" key="1">
    <source>
        <dbReference type="ARBA" id="ARBA00004123"/>
    </source>
</evidence>
<dbReference type="SUPFAM" id="SSF57667">
    <property type="entry name" value="beta-beta-alpha zinc fingers"/>
    <property type="match status" value="1"/>
</dbReference>
<dbReference type="GO" id="GO:0005634">
    <property type="term" value="C:nucleus"/>
    <property type="evidence" value="ECO:0007669"/>
    <property type="project" value="UniProtKB-SubCell"/>
</dbReference>
<dbReference type="Gene3D" id="3.30.160.60">
    <property type="entry name" value="Classic Zinc Finger"/>
    <property type="match status" value="1"/>
</dbReference>
<proteinExistence type="predicted"/>
<dbReference type="InterPro" id="IPR013087">
    <property type="entry name" value="Znf_C2H2_type"/>
</dbReference>
<evidence type="ECO:0000313" key="10">
    <source>
        <dbReference type="Proteomes" id="UP000785679"/>
    </source>
</evidence>
<dbReference type="PANTHER" id="PTHR16515:SF49">
    <property type="entry name" value="GASTRULA ZINC FINGER PROTEIN XLCGF49.1-LIKE-RELATED"/>
    <property type="match status" value="1"/>
</dbReference>
<dbReference type="EMBL" id="RRYP01012907">
    <property type="protein sequence ID" value="TNV76821.1"/>
    <property type="molecule type" value="Genomic_DNA"/>
</dbReference>
<sequence>MEPLTHPCPRTNYNGAACQQAYRTAIELRHHISATHQLNVCPICNRSFNRASVRLWSLYIFQYVKCHIRAIHQGIRDFKCPFCPLRFSTTSNVADHLNRHLGYRPYSCLCQKGFFRKNQLTKHAT</sequence>
<reference evidence="9" key="1">
    <citation type="submission" date="2019-06" db="EMBL/GenBank/DDBJ databases">
        <authorList>
            <person name="Zheng W."/>
        </authorList>
    </citation>
    <scope>NUCLEOTIDE SEQUENCE</scope>
    <source>
        <strain evidence="9">QDHG01</strain>
    </source>
</reference>
<keyword evidence="10" id="KW-1185">Reference proteome</keyword>
<keyword evidence="5" id="KW-0862">Zinc</keyword>
<keyword evidence="2" id="KW-0479">Metal-binding</keyword>
<accession>A0A8J8T098</accession>
<dbReference type="SMART" id="SM00355">
    <property type="entry name" value="ZnF_C2H2"/>
    <property type="match status" value="2"/>
</dbReference>
<evidence type="ECO:0000256" key="3">
    <source>
        <dbReference type="ARBA" id="ARBA00022737"/>
    </source>
</evidence>
<dbReference type="PROSITE" id="PS00028">
    <property type="entry name" value="ZINC_FINGER_C2H2_1"/>
    <property type="match status" value="1"/>
</dbReference>
<dbReference type="Proteomes" id="UP000785679">
    <property type="component" value="Unassembled WGS sequence"/>
</dbReference>
<evidence type="ECO:0000259" key="8">
    <source>
        <dbReference type="PROSITE" id="PS50157"/>
    </source>
</evidence>
<dbReference type="PROSITE" id="PS50157">
    <property type="entry name" value="ZINC_FINGER_C2H2_2"/>
    <property type="match status" value="1"/>
</dbReference>
<dbReference type="PANTHER" id="PTHR16515">
    <property type="entry name" value="PR DOMAIN ZINC FINGER PROTEIN"/>
    <property type="match status" value="1"/>
</dbReference>
<gene>
    <name evidence="9" type="ORF">FGO68_gene10560</name>
</gene>
<evidence type="ECO:0000313" key="9">
    <source>
        <dbReference type="EMBL" id="TNV76821.1"/>
    </source>
</evidence>
<keyword evidence="3" id="KW-0677">Repeat</keyword>
<comment type="subcellular location">
    <subcellularLocation>
        <location evidence="1">Nucleus</location>
    </subcellularLocation>
</comment>
<organism evidence="9 10">
    <name type="scientific">Halteria grandinella</name>
    <dbReference type="NCBI Taxonomy" id="5974"/>
    <lineage>
        <taxon>Eukaryota</taxon>
        <taxon>Sar</taxon>
        <taxon>Alveolata</taxon>
        <taxon>Ciliophora</taxon>
        <taxon>Intramacronucleata</taxon>
        <taxon>Spirotrichea</taxon>
        <taxon>Stichotrichia</taxon>
        <taxon>Sporadotrichida</taxon>
        <taxon>Halteriidae</taxon>
        <taxon>Halteria</taxon>
    </lineage>
</organism>
<dbReference type="GO" id="GO:0008270">
    <property type="term" value="F:zinc ion binding"/>
    <property type="evidence" value="ECO:0007669"/>
    <property type="project" value="UniProtKB-KW"/>
</dbReference>
<keyword evidence="4 7" id="KW-0863">Zinc-finger</keyword>
<comment type="caution">
    <text evidence="9">The sequence shown here is derived from an EMBL/GenBank/DDBJ whole genome shotgun (WGS) entry which is preliminary data.</text>
</comment>
<dbReference type="InterPro" id="IPR050331">
    <property type="entry name" value="Zinc_finger"/>
</dbReference>
<dbReference type="Pfam" id="PF00096">
    <property type="entry name" value="zf-C2H2"/>
    <property type="match status" value="1"/>
</dbReference>
<dbReference type="OrthoDB" id="1095242at2759"/>
<evidence type="ECO:0000256" key="2">
    <source>
        <dbReference type="ARBA" id="ARBA00022723"/>
    </source>
</evidence>
<keyword evidence="6" id="KW-0539">Nucleus</keyword>
<feature type="domain" description="C2H2-type" evidence="8">
    <location>
        <begin position="78"/>
        <end position="105"/>
    </location>
</feature>
<dbReference type="AlphaFoldDB" id="A0A8J8T098"/>
<dbReference type="InterPro" id="IPR036236">
    <property type="entry name" value="Znf_C2H2_sf"/>
</dbReference>
<evidence type="ECO:0000256" key="5">
    <source>
        <dbReference type="ARBA" id="ARBA00022833"/>
    </source>
</evidence>
<protein>
    <recommendedName>
        <fullName evidence="8">C2H2-type domain-containing protein</fullName>
    </recommendedName>
</protein>
<evidence type="ECO:0000256" key="7">
    <source>
        <dbReference type="PROSITE-ProRule" id="PRU00042"/>
    </source>
</evidence>
<evidence type="ECO:0000256" key="6">
    <source>
        <dbReference type="ARBA" id="ARBA00023242"/>
    </source>
</evidence>
<name>A0A8J8T098_HALGN</name>